<dbReference type="AlphaFoldDB" id="A0A9W8YHR2"/>
<sequence>MFLAPSTGKYLSILSLLLGSDGLISRQANVSLTNDTACVGINAISPKCSSNETPYQRDIFYVGGHYENSELGNLTYDQIYVEKLTPVGGIMQPKPIIFFHGGGTSGVVNNRKGFASYFIDQGYLVYLLDQTSVGRGSEENLDGFEMRIGSTAEISEAGFTAPEDWDEYPQSLDHTQWPGSGLKGDPVFDAFEDTFIPLTSNKTAQQESMRKSGCQLLQLIGSSFLVSHSIGSVFPILLSNDCPDLIAGSVNLDPDIIPFEDFTGTGMAMSSERLWGFADVPLTYEPPISNYTDPSSDHDVLERLRRLEETVFGSSASPTSGAQQESQTVSTSGLVLDRSNDLDYNNGGESLALDDCDIFTFRITGSRECYSPRPIKVRYIDLPSQVDVLSLFENYLNSSDSQVPNVLYPSSVQALSDGVYSQLQQGHRINLGSAGLILSICAAGAFFWDDGFSSSFRFQSQDSAAAQCVIWRNAAWDLLDQAQRAASHSLEAIQARIVLADLLYNMEGTTSRYRYLQSCARATAYEMRLHLVDLPGNSSQDTPIALETKRRLWWHIASTDWLLSTMGGNVDRVYTVNPKHMRVNYPCHIAESTEHTVSSFIDWPEAIIMHMNVRIRVAEALRETVDALPLGSGDVDTLPYSKIAALDKNFERILTEYPLFDIGMLPVDAEAKRIALQRASGWLSIQARRARFLRPFVQIKNIPERFAIFRQKCLNAAQSVMETASSVLSEAVDTPSSTASGIQDSQKRSTELNSRRTAYPSGLLINHLFMACAVLAVDPSLRGGIDVTDSTLDQETELRRTKLANACRLLVKAGEKNPVAQGMVRRLVGILRKHRIHGVEDDKGGPMTTQETETSASSARLVNTGEVTSKLQKYPDEHEKAIEPWRPRVSQQQQQLQEQQQGDQNWVNDPLDQNALNGIWNDFLGTGSTSHGWEQLFADLDYLNGGI</sequence>
<dbReference type="SUPFAM" id="SSF53474">
    <property type="entry name" value="alpha/beta-Hydrolases"/>
    <property type="match status" value="1"/>
</dbReference>
<keyword evidence="6" id="KW-1185">Reference proteome</keyword>
<feature type="region of interest" description="Disordered" evidence="3">
    <location>
        <begin position="839"/>
        <end position="859"/>
    </location>
</feature>
<name>A0A9W8YHR2_9PEZI</name>
<dbReference type="PANTHER" id="PTHR31001:SF90">
    <property type="entry name" value="CENTROMERE DNA-BINDING PROTEIN COMPLEX CBF3 SUBUNIT B"/>
    <property type="match status" value="1"/>
</dbReference>
<dbReference type="Proteomes" id="UP001140453">
    <property type="component" value="Unassembled WGS sequence"/>
</dbReference>
<evidence type="ECO:0000256" key="3">
    <source>
        <dbReference type="SAM" id="MobiDB-lite"/>
    </source>
</evidence>
<dbReference type="OrthoDB" id="3014581at2759"/>
<proteinExistence type="predicted"/>
<feature type="compositionally biased region" description="Low complexity" evidence="3">
    <location>
        <begin position="891"/>
        <end position="904"/>
    </location>
</feature>
<dbReference type="Gene3D" id="3.40.50.1820">
    <property type="entry name" value="alpha/beta hydrolase"/>
    <property type="match status" value="1"/>
</dbReference>
<feature type="compositionally biased region" description="Basic and acidic residues" evidence="3">
    <location>
        <begin position="745"/>
        <end position="754"/>
    </location>
</feature>
<reference evidence="5" key="1">
    <citation type="submission" date="2022-10" db="EMBL/GenBank/DDBJ databases">
        <title>Tapping the CABI collections for fungal endophytes: first genome assemblies for Collariella, Neodidymelliopsis, Ascochyta clinopodiicola, Didymella pomorum, Didymosphaeria variabile, Neocosmospora piperis and Neocucurbitaria cava.</title>
        <authorList>
            <person name="Hill R."/>
        </authorList>
    </citation>
    <scope>NUCLEOTIDE SEQUENCE</scope>
    <source>
        <strain evidence="5">IMI 355082</strain>
    </source>
</reference>
<dbReference type="Pfam" id="PF04082">
    <property type="entry name" value="Fungal_trans"/>
    <property type="match status" value="1"/>
</dbReference>
<comment type="caution">
    <text evidence="5">The sequence shown here is derived from an EMBL/GenBank/DDBJ whole genome shotgun (WGS) entry which is preliminary data.</text>
</comment>
<feature type="region of interest" description="Disordered" evidence="3">
    <location>
        <begin position="732"/>
        <end position="754"/>
    </location>
</feature>
<evidence type="ECO:0000259" key="4">
    <source>
        <dbReference type="Pfam" id="PF04082"/>
    </source>
</evidence>
<comment type="subcellular location">
    <subcellularLocation>
        <location evidence="1">Nucleus</location>
    </subcellularLocation>
</comment>
<feature type="compositionally biased region" description="Polar residues" evidence="3">
    <location>
        <begin position="732"/>
        <end position="744"/>
    </location>
</feature>
<evidence type="ECO:0000256" key="2">
    <source>
        <dbReference type="ARBA" id="ARBA00023242"/>
    </source>
</evidence>
<dbReference type="GO" id="GO:0008270">
    <property type="term" value="F:zinc ion binding"/>
    <property type="evidence" value="ECO:0007669"/>
    <property type="project" value="InterPro"/>
</dbReference>
<feature type="region of interest" description="Disordered" evidence="3">
    <location>
        <begin position="888"/>
        <end position="908"/>
    </location>
</feature>
<dbReference type="CDD" id="cd12148">
    <property type="entry name" value="fungal_TF_MHR"/>
    <property type="match status" value="1"/>
</dbReference>
<feature type="region of interest" description="Disordered" evidence="3">
    <location>
        <begin position="313"/>
        <end position="332"/>
    </location>
</feature>
<feature type="domain" description="Xylanolytic transcriptional activator regulatory" evidence="4">
    <location>
        <begin position="429"/>
        <end position="596"/>
    </location>
</feature>
<dbReference type="GO" id="GO:0003677">
    <property type="term" value="F:DNA binding"/>
    <property type="evidence" value="ECO:0007669"/>
    <property type="project" value="InterPro"/>
</dbReference>
<dbReference type="EMBL" id="JAPEVB010000007">
    <property type="protein sequence ID" value="KAJ4385393.1"/>
    <property type="molecule type" value="Genomic_DNA"/>
</dbReference>
<keyword evidence="2" id="KW-0539">Nucleus</keyword>
<organism evidence="5 6">
    <name type="scientific">Gnomoniopsis smithogilvyi</name>
    <dbReference type="NCBI Taxonomy" id="1191159"/>
    <lineage>
        <taxon>Eukaryota</taxon>
        <taxon>Fungi</taxon>
        <taxon>Dikarya</taxon>
        <taxon>Ascomycota</taxon>
        <taxon>Pezizomycotina</taxon>
        <taxon>Sordariomycetes</taxon>
        <taxon>Sordariomycetidae</taxon>
        <taxon>Diaporthales</taxon>
        <taxon>Gnomoniaceae</taxon>
        <taxon>Gnomoniopsis</taxon>
    </lineage>
</organism>
<dbReference type="GO" id="GO:0006351">
    <property type="term" value="P:DNA-templated transcription"/>
    <property type="evidence" value="ECO:0007669"/>
    <property type="project" value="InterPro"/>
</dbReference>
<accession>A0A9W8YHR2</accession>
<gene>
    <name evidence="5" type="ORF">N0V93_009820</name>
</gene>
<evidence type="ECO:0000313" key="5">
    <source>
        <dbReference type="EMBL" id="KAJ4385393.1"/>
    </source>
</evidence>
<protein>
    <recommendedName>
        <fullName evidence="4">Xylanolytic transcriptional activator regulatory domain-containing protein</fullName>
    </recommendedName>
</protein>
<evidence type="ECO:0000256" key="1">
    <source>
        <dbReference type="ARBA" id="ARBA00004123"/>
    </source>
</evidence>
<dbReference type="InterPro" id="IPR029058">
    <property type="entry name" value="AB_hydrolase_fold"/>
</dbReference>
<dbReference type="InterPro" id="IPR050613">
    <property type="entry name" value="Sec_Metabolite_Reg"/>
</dbReference>
<evidence type="ECO:0000313" key="6">
    <source>
        <dbReference type="Proteomes" id="UP001140453"/>
    </source>
</evidence>
<dbReference type="GO" id="GO:0005634">
    <property type="term" value="C:nucleus"/>
    <property type="evidence" value="ECO:0007669"/>
    <property type="project" value="UniProtKB-SubCell"/>
</dbReference>
<feature type="compositionally biased region" description="Low complexity" evidence="3">
    <location>
        <begin position="848"/>
        <end position="859"/>
    </location>
</feature>
<dbReference type="InterPro" id="IPR007219">
    <property type="entry name" value="XnlR_reg_dom"/>
</dbReference>
<dbReference type="PANTHER" id="PTHR31001">
    <property type="entry name" value="UNCHARACTERIZED TRANSCRIPTIONAL REGULATORY PROTEIN"/>
    <property type="match status" value="1"/>
</dbReference>